<dbReference type="EMBL" id="MTYJ01000031">
    <property type="protein sequence ID" value="OQV20393.1"/>
    <property type="molecule type" value="Genomic_DNA"/>
</dbReference>
<dbReference type="AlphaFoldDB" id="A0A1W0WYX4"/>
<evidence type="ECO:0000313" key="2">
    <source>
        <dbReference type="Proteomes" id="UP000192578"/>
    </source>
</evidence>
<dbReference type="Proteomes" id="UP000192578">
    <property type="component" value="Unassembled WGS sequence"/>
</dbReference>
<reference evidence="2" key="1">
    <citation type="submission" date="2017-01" db="EMBL/GenBank/DDBJ databases">
        <title>Comparative genomics of anhydrobiosis in the tardigrade Hypsibius dujardini.</title>
        <authorList>
            <person name="Yoshida Y."/>
            <person name="Koutsovoulos G."/>
            <person name="Laetsch D."/>
            <person name="Stevens L."/>
            <person name="Kumar S."/>
            <person name="Horikawa D."/>
            <person name="Ishino K."/>
            <person name="Komine S."/>
            <person name="Tomita M."/>
            <person name="Blaxter M."/>
            <person name="Arakawa K."/>
        </authorList>
    </citation>
    <scope>NUCLEOTIDE SEQUENCE [LARGE SCALE GENOMIC DNA]</scope>
    <source>
        <strain evidence="2">Z151</strain>
    </source>
</reference>
<name>A0A1W0WYX4_HYPEX</name>
<sequence length="76" mass="8537">MAILSRHNWHVTLFMLEEMPCRLLRDFRSSSAGFPVAVGLPGGGAGVDSFVEQQQQQQQDADENRCLHCTFPHHIS</sequence>
<protein>
    <submittedName>
        <fullName evidence="1">Uncharacterized protein</fullName>
    </submittedName>
</protein>
<proteinExistence type="predicted"/>
<evidence type="ECO:0000313" key="1">
    <source>
        <dbReference type="EMBL" id="OQV20393.1"/>
    </source>
</evidence>
<comment type="caution">
    <text evidence="1">The sequence shown here is derived from an EMBL/GenBank/DDBJ whole genome shotgun (WGS) entry which is preliminary data.</text>
</comment>
<keyword evidence="2" id="KW-1185">Reference proteome</keyword>
<organism evidence="1 2">
    <name type="scientific">Hypsibius exemplaris</name>
    <name type="common">Freshwater tardigrade</name>
    <dbReference type="NCBI Taxonomy" id="2072580"/>
    <lineage>
        <taxon>Eukaryota</taxon>
        <taxon>Metazoa</taxon>
        <taxon>Ecdysozoa</taxon>
        <taxon>Tardigrada</taxon>
        <taxon>Eutardigrada</taxon>
        <taxon>Parachela</taxon>
        <taxon>Hypsibioidea</taxon>
        <taxon>Hypsibiidae</taxon>
        <taxon>Hypsibius</taxon>
    </lineage>
</organism>
<accession>A0A1W0WYX4</accession>
<gene>
    <name evidence="1" type="ORF">BV898_05679</name>
</gene>